<evidence type="ECO:0000313" key="4">
    <source>
        <dbReference type="Proteomes" id="UP000033121"/>
    </source>
</evidence>
<protein>
    <recommendedName>
        <fullName evidence="2">Outer membrane protein beta-barrel domain-containing protein</fullName>
    </recommendedName>
</protein>
<feature type="chain" id="PRO_5002429868" description="Outer membrane protein beta-barrel domain-containing protein" evidence="1">
    <location>
        <begin position="20"/>
        <end position="192"/>
    </location>
</feature>
<keyword evidence="4" id="KW-1185">Reference proteome</keyword>
<evidence type="ECO:0000256" key="1">
    <source>
        <dbReference type="SAM" id="SignalP"/>
    </source>
</evidence>
<accession>A0A0E9N3H3</accession>
<dbReference type="EMBL" id="BBWV01000003">
    <property type="protein sequence ID" value="GAO44353.1"/>
    <property type="molecule type" value="Genomic_DNA"/>
</dbReference>
<name>A0A0E9N3H3_9BACT</name>
<keyword evidence="1" id="KW-0732">Signal</keyword>
<dbReference type="SUPFAM" id="SSF56925">
    <property type="entry name" value="OMPA-like"/>
    <property type="match status" value="1"/>
</dbReference>
<dbReference type="AlphaFoldDB" id="A0A0E9N3H3"/>
<organism evidence="3 4">
    <name type="scientific">Flavihumibacter petaseus NBRC 106054</name>
    <dbReference type="NCBI Taxonomy" id="1220578"/>
    <lineage>
        <taxon>Bacteria</taxon>
        <taxon>Pseudomonadati</taxon>
        <taxon>Bacteroidota</taxon>
        <taxon>Chitinophagia</taxon>
        <taxon>Chitinophagales</taxon>
        <taxon>Chitinophagaceae</taxon>
        <taxon>Flavihumibacter</taxon>
    </lineage>
</organism>
<sequence>MKKFLMIAAATAITQFAAAQVQFGVKGGLNITSFVGESSYNVESKAGLHVGGLARIAVTDAFRIQPEIVFSTQGARTEREIDGYKIRYATNFINVPVMVQYHFPQRFYAETGPQLGFLVSAKQKYDGDAHDFSDDAKKVDFSWGFGLGFHLLPELGINARYNLGISRLDEDGDSKLHQSVFQLGVLYLFNAK</sequence>
<dbReference type="Pfam" id="PF13568">
    <property type="entry name" value="OMP_b-brl_2"/>
    <property type="match status" value="1"/>
</dbReference>
<dbReference type="OrthoDB" id="947434at2"/>
<reference evidence="3 4" key="1">
    <citation type="submission" date="2015-04" db="EMBL/GenBank/DDBJ databases">
        <title>Whole genome shotgun sequence of Flavihumibacter petaseus NBRC 106054.</title>
        <authorList>
            <person name="Miyazawa S."/>
            <person name="Hosoyama A."/>
            <person name="Hashimoto M."/>
            <person name="Noguchi M."/>
            <person name="Tsuchikane K."/>
            <person name="Ohji S."/>
            <person name="Yamazoe A."/>
            <person name="Ichikawa N."/>
            <person name="Kimura A."/>
            <person name="Fujita N."/>
        </authorList>
    </citation>
    <scope>NUCLEOTIDE SEQUENCE [LARGE SCALE GENOMIC DNA]</scope>
    <source>
        <strain evidence="3 4">NBRC 106054</strain>
    </source>
</reference>
<comment type="caution">
    <text evidence="3">The sequence shown here is derived from an EMBL/GenBank/DDBJ whole genome shotgun (WGS) entry which is preliminary data.</text>
</comment>
<dbReference type="STRING" id="1220578.FPE01S_03_03910"/>
<evidence type="ECO:0000259" key="2">
    <source>
        <dbReference type="Pfam" id="PF13568"/>
    </source>
</evidence>
<proteinExistence type="predicted"/>
<dbReference type="Proteomes" id="UP000033121">
    <property type="component" value="Unassembled WGS sequence"/>
</dbReference>
<feature type="domain" description="Outer membrane protein beta-barrel" evidence="2">
    <location>
        <begin position="20"/>
        <end position="168"/>
    </location>
</feature>
<dbReference type="RefSeq" id="WP_052955952.1">
    <property type="nucleotide sequence ID" value="NZ_BBWV01000003.1"/>
</dbReference>
<feature type="signal peptide" evidence="1">
    <location>
        <begin position="1"/>
        <end position="19"/>
    </location>
</feature>
<gene>
    <name evidence="3" type="ORF">FPE01S_03_03910</name>
</gene>
<dbReference type="InterPro" id="IPR011250">
    <property type="entry name" value="OMP/PagP_B-barrel"/>
</dbReference>
<dbReference type="InterPro" id="IPR025665">
    <property type="entry name" value="Beta-barrel_OMP_2"/>
</dbReference>
<evidence type="ECO:0000313" key="3">
    <source>
        <dbReference type="EMBL" id="GAO44353.1"/>
    </source>
</evidence>